<keyword evidence="3" id="KW-1185">Reference proteome</keyword>
<evidence type="ECO:0000313" key="2">
    <source>
        <dbReference type="EMBL" id="SAL34055.1"/>
    </source>
</evidence>
<evidence type="ECO:0000313" key="3">
    <source>
        <dbReference type="Proteomes" id="UP000198263"/>
    </source>
</evidence>
<keyword evidence="1" id="KW-0732">Signal</keyword>
<dbReference type="AlphaFoldDB" id="A0A658QYV4"/>
<evidence type="ECO:0008006" key="4">
    <source>
        <dbReference type="Google" id="ProtNLM"/>
    </source>
</evidence>
<comment type="caution">
    <text evidence="2">The sequence shown here is derived from an EMBL/GenBank/DDBJ whole genome shotgun (WGS) entry which is preliminary data.</text>
</comment>
<feature type="signal peptide" evidence="1">
    <location>
        <begin position="1"/>
        <end position="21"/>
    </location>
</feature>
<protein>
    <recommendedName>
        <fullName evidence="4">Lipoprotein</fullName>
    </recommendedName>
</protein>
<accession>A0A658QYV4</accession>
<name>A0A658QYV4_9BURK</name>
<feature type="chain" id="PRO_5024804270" description="Lipoprotein" evidence="1">
    <location>
        <begin position="22"/>
        <end position="49"/>
    </location>
</feature>
<organism evidence="2 3">
    <name type="scientific">Caballeronia concitans</name>
    <dbReference type="NCBI Taxonomy" id="1777133"/>
    <lineage>
        <taxon>Bacteria</taxon>
        <taxon>Pseudomonadati</taxon>
        <taxon>Pseudomonadota</taxon>
        <taxon>Betaproteobacteria</taxon>
        <taxon>Burkholderiales</taxon>
        <taxon>Burkholderiaceae</taxon>
        <taxon>Caballeronia</taxon>
    </lineage>
</organism>
<gene>
    <name evidence="2" type="ORF">AWB72_03213</name>
</gene>
<dbReference type="Proteomes" id="UP000198263">
    <property type="component" value="Unassembled WGS sequence"/>
</dbReference>
<evidence type="ECO:0000256" key="1">
    <source>
        <dbReference type="SAM" id="SignalP"/>
    </source>
</evidence>
<sequence length="49" mass="4661">MSRFIAIAAALGALMLCAGCAGGPSSASSGSGGSITMYGTIDQGVTVHN</sequence>
<dbReference type="RefSeq" id="WP_167550963.1">
    <property type="nucleotide sequence ID" value="NZ_FCNV02000006.1"/>
</dbReference>
<dbReference type="EMBL" id="FCNV02000006">
    <property type="protein sequence ID" value="SAL34055.1"/>
    <property type="molecule type" value="Genomic_DNA"/>
</dbReference>
<reference evidence="2 3" key="1">
    <citation type="submission" date="2016-01" db="EMBL/GenBank/DDBJ databases">
        <authorList>
            <person name="Peeters C."/>
        </authorList>
    </citation>
    <scope>NUCLEOTIDE SEQUENCE [LARGE SCALE GENOMIC DNA]</scope>
    <source>
        <strain evidence="2">LMG 29315</strain>
    </source>
</reference>
<proteinExistence type="predicted"/>